<dbReference type="SMART" id="SM00320">
    <property type="entry name" value="WD40"/>
    <property type="match status" value="3"/>
</dbReference>
<name>A0A1V9Z0D3_ACHHY</name>
<dbReference type="AlphaFoldDB" id="A0A1V9Z0D3"/>
<dbReference type="STRING" id="1202772.A0A1V9Z0D3"/>
<dbReference type="PANTHER" id="PTHR22874:SF1">
    <property type="entry name" value="ACTIVATING MOLECULE IN BECN1-REGULATED AUTOPHAGY PROTEIN 1"/>
    <property type="match status" value="1"/>
</dbReference>
<dbReference type="GO" id="GO:0000045">
    <property type="term" value="P:autophagosome assembly"/>
    <property type="evidence" value="ECO:0007669"/>
    <property type="project" value="TreeGrafter"/>
</dbReference>
<dbReference type="GO" id="GO:0080008">
    <property type="term" value="C:Cul4-RING E3 ubiquitin ligase complex"/>
    <property type="evidence" value="ECO:0007669"/>
    <property type="project" value="TreeGrafter"/>
</dbReference>
<sequence length="620" mass="69355">MDYRGPLPPRVAEDLDRTPAAVAERAQQAIDAPGVRSSFSRVGKSTNIARSLIEREAGRTRRQAFPSEKIWAENEASTKHECKYFDMPPMTKSAISIAFSPDGKTFASTHGDHTVKIICYRTGKILQTLEGHPRTPWSVKYHPTNPRYVASGCLGFQIRFWDVYSGQCLYEATLRHAIISVSFHPSGNIIGIASGTCVYTWDYQHSLPRIAMFSYQTLRSVSFLPDANKLLIGEANEKYGRPIGAVPADLTVTLTLWDYDPMWSTSVEPMATRAMYNPRVLLSHALLYNDGGFDISKCGQYLAVCTDYSLWQAEREAEMDSQQDLEEIQQRTVAPAAAPLVPSPQPHVLDALASEVLSLSQMRHQSHRFYVVQSSSTDQATHGHLRRRPITPDTFTTRRLRPRTDSSQVLRLTLDTTTDEATTPGATTTAAPTVPCRVAQIRPHIASSRTRLSMTQRAQRGQLAPHYQSTWLALISLSDETFGSVLQTTLLAETAAGGVTSVKFSPTGAYVLLGYGVRDRIQRINQFPLHRVTRIYRWEDMALVSHMESEVDDVNIALFHPLPGHGFIYGTKQGRLRVCYGYRGLFSDVQNDNALRETLDLHALFAHRSVEMSFHPPRSI</sequence>
<proteinExistence type="predicted"/>
<accession>A0A1V9Z0D3</accession>
<reference evidence="2 3" key="1">
    <citation type="journal article" date="2014" name="Genome Biol. Evol.">
        <title>The secreted proteins of Achlya hypogyna and Thraustotheca clavata identify the ancestral oomycete secretome and reveal gene acquisitions by horizontal gene transfer.</title>
        <authorList>
            <person name="Misner I."/>
            <person name="Blouin N."/>
            <person name="Leonard G."/>
            <person name="Richards T.A."/>
            <person name="Lane C.E."/>
        </authorList>
    </citation>
    <scope>NUCLEOTIDE SEQUENCE [LARGE SCALE GENOMIC DNA]</scope>
    <source>
        <strain evidence="2 3">ATCC 48635</strain>
    </source>
</reference>
<feature type="repeat" description="WD" evidence="1">
    <location>
        <begin position="129"/>
        <end position="171"/>
    </location>
</feature>
<dbReference type="SUPFAM" id="SSF82171">
    <property type="entry name" value="DPP6 N-terminal domain-like"/>
    <property type="match status" value="1"/>
</dbReference>
<dbReference type="Proteomes" id="UP000243579">
    <property type="component" value="Unassembled WGS sequence"/>
</dbReference>
<dbReference type="GO" id="GO:1990756">
    <property type="term" value="F:ubiquitin-like ligase-substrate adaptor activity"/>
    <property type="evidence" value="ECO:0007669"/>
    <property type="project" value="TreeGrafter"/>
</dbReference>
<dbReference type="Pfam" id="PF00400">
    <property type="entry name" value="WD40"/>
    <property type="match status" value="2"/>
</dbReference>
<dbReference type="PROSITE" id="PS50082">
    <property type="entry name" value="WD_REPEATS_2"/>
    <property type="match status" value="1"/>
</dbReference>
<protein>
    <submittedName>
        <fullName evidence="2">Uncharacterized protein</fullName>
    </submittedName>
</protein>
<keyword evidence="1" id="KW-0853">WD repeat</keyword>
<evidence type="ECO:0000313" key="3">
    <source>
        <dbReference type="Proteomes" id="UP000243579"/>
    </source>
</evidence>
<dbReference type="OrthoDB" id="6363363at2759"/>
<dbReference type="GO" id="GO:0000423">
    <property type="term" value="P:mitophagy"/>
    <property type="evidence" value="ECO:0007669"/>
    <property type="project" value="TreeGrafter"/>
</dbReference>
<dbReference type="PANTHER" id="PTHR22874">
    <property type="entry name" value="ACTIVATING MOLECULE IN BECN1-REGULATED AUTOPHAGY PROTEIN 1"/>
    <property type="match status" value="1"/>
</dbReference>
<evidence type="ECO:0000256" key="1">
    <source>
        <dbReference type="PROSITE-ProRule" id="PRU00221"/>
    </source>
</evidence>
<comment type="caution">
    <text evidence="2">The sequence shown here is derived from an EMBL/GenBank/DDBJ whole genome shotgun (WGS) entry which is preliminary data.</text>
</comment>
<gene>
    <name evidence="2" type="ORF">ACHHYP_04705</name>
</gene>
<organism evidence="2 3">
    <name type="scientific">Achlya hypogyna</name>
    <name type="common">Oomycete</name>
    <name type="synonym">Protoachlya hypogyna</name>
    <dbReference type="NCBI Taxonomy" id="1202772"/>
    <lineage>
        <taxon>Eukaryota</taxon>
        <taxon>Sar</taxon>
        <taxon>Stramenopiles</taxon>
        <taxon>Oomycota</taxon>
        <taxon>Saprolegniomycetes</taxon>
        <taxon>Saprolegniales</taxon>
        <taxon>Achlyaceae</taxon>
        <taxon>Achlya</taxon>
    </lineage>
</organism>
<keyword evidence="3" id="KW-1185">Reference proteome</keyword>
<evidence type="ECO:0000313" key="2">
    <source>
        <dbReference type="EMBL" id="OQR91411.1"/>
    </source>
</evidence>
<dbReference type="InterPro" id="IPR052596">
    <property type="entry name" value="AMBRA1_autophagy"/>
</dbReference>
<dbReference type="Gene3D" id="2.130.10.10">
    <property type="entry name" value="YVTN repeat-like/Quinoprotein amine dehydrogenase"/>
    <property type="match status" value="1"/>
</dbReference>
<dbReference type="InterPro" id="IPR015943">
    <property type="entry name" value="WD40/YVTN_repeat-like_dom_sf"/>
</dbReference>
<dbReference type="InterPro" id="IPR001680">
    <property type="entry name" value="WD40_rpt"/>
</dbReference>
<dbReference type="EMBL" id="JNBR01000535">
    <property type="protein sequence ID" value="OQR91411.1"/>
    <property type="molecule type" value="Genomic_DNA"/>
</dbReference>